<dbReference type="OrthoDB" id="10071442at2759"/>
<sequence>MGTYLVHHDIMRDYMFHFLYSGTSMYNFHNSWMEILTDCGTLDTLPYKRFRWAWHAYLNLLDIPAAEGFYCPKCRDNPRSIVMDGTTLGYHQRYSAKHSTEVAQQQDGPSHRGR</sequence>
<accession>A0A9Q1IQY0</accession>
<name>A0A9Q1IQY0_SYNKA</name>
<feature type="region of interest" description="Disordered" evidence="1">
    <location>
        <begin position="95"/>
        <end position="114"/>
    </location>
</feature>
<evidence type="ECO:0000313" key="3">
    <source>
        <dbReference type="Proteomes" id="UP001152622"/>
    </source>
</evidence>
<organism evidence="2 3">
    <name type="scientific">Synaphobranchus kaupii</name>
    <name type="common">Kaup's arrowtooth eel</name>
    <dbReference type="NCBI Taxonomy" id="118154"/>
    <lineage>
        <taxon>Eukaryota</taxon>
        <taxon>Metazoa</taxon>
        <taxon>Chordata</taxon>
        <taxon>Craniata</taxon>
        <taxon>Vertebrata</taxon>
        <taxon>Euteleostomi</taxon>
        <taxon>Actinopterygii</taxon>
        <taxon>Neopterygii</taxon>
        <taxon>Teleostei</taxon>
        <taxon>Anguilliformes</taxon>
        <taxon>Synaphobranchidae</taxon>
        <taxon>Synaphobranchus</taxon>
    </lineage>
</organism>
<keyword evidence="3" id="KW-1185">Reference proteome</keyword>
<protein>
    <submittedName>
        <fullName evidence="2">Uncharacterized protein</fullName>
    </submittedName>
</protein>
<comment type="caution">
    <text evidence="2">The sequence shown here is derived from an EMBL/GenBank/DDBJ whole genome shotgun (WGS) entry which is preliminary data.</text>
</comment>
<dbReference type="AlphaFoldDB" id="A0A9Q1IQY0"/>
<dbReference type="EMBL" id="JAINUF010000010">
    <property type="protein sequence ID" value="KAJ8349082.1"/>
    <property type="molecule type" value="Genomic_DNA"/>
</dbReference>
<dbReference type="Proteomes" id="UP001152622">
    <property type="component" value="Chromosome 10"/>
</dbReference>
<reference evidence="2" key="1">
    <citation type="journal article" date="2023" name="Science">
        <title>Genome structures resolve the early diversification of teleost fishes.</title>
        <authorList>
            <person name="Parey E."/>
            <person name="Louis A."/>
            <person name="Montfort J."/>
            <person name="Bouchez O."/>
            <person name="Roques C."/>
            <person name="Iampietro C."/>
            <person name="Lluch J."/>
            <person name="Castinel A."/>
            <person name="Donnadieu C."/>
            <person name="Desvignes T."/>
            <person name="Floi Bucao C."/>
            <person name="Jouanno E."/>
            <person name="Wen M."/>
            <person name="Mejri S."/>
            <person name="Dirks R."/>
            <person name="Jansen H."/>
            <person name="Henkel C."/>
            <person name="Chen W.J."/>
            <person name="Zahm M."/>
            <person name="Cabau C."/>
            <person name="Klopp C."/>
            <person name="Thompson A.W."/>
            <person name="Robinson-Rechavi M."/>
            <person name="Braasch I."/>
            <person name="Lecointre G."/>
            <person name="Bobe J."/>
            <person name="Postlethwait J.H."/>
            <person name="Berthelot C."/>
            <person name="Roest Crollius H."/>
            <person name="Guiguen Y."/>
        </authorList>
    </citation>
    <scope>NUCLEOTIDE SEQUENCE</scope>
    <source>
        <strain evidence="2">WJC10195</strain>
    </source>
</reference>
<evidence type="ECO:0000256" key="1">
    <source>
        <dbReference type="SAM" id="MobiDB-lite"/>
    </source>
</evidence>
<proteinExistence type="predicted"/>
<evidence type="ECO:0000313" key="2">
    <source>
        <dbReference type="EMBL" id="KAJ8349082.1"/>
    </source>
</evidence>
<gene>
    <name evidence="2" type="ORF">SKAU_G00276710</name>
</gene>